<keyword evidence="2" id="KW-1185">Reference proteome</keyword>
<gene>
    <name evidence="1" type="ORF">ACFOYY_34865</name>
</gene>
<organism evidence="1 2">
    <name type="scientific">Streptosporangium jomthongense</name>
    <dbReference type="NCBI Taxonomy" id="1193683"/>
    <lineage>
        <taxon>Bacteria</taxon>
        <taxon>Bacillati</taxon>
        <taxon>Actinomycetota</taxon>
        <taxon>Actinomycetes</taxon>
        <taxon>Streptosporangiales</taxon>
        <taxon>Streptosporangiaceae</taxon>
        <taxon>Streptosporangium</taxon>
    </lineage>
</organism>
<dbReference type="EMBL" id="JBHSBC010000045">
    <property type="protein sequence ID" value="MFC3985357.1"/>
    <property type="molecule type" value="Genomic_DNA"/>
</dbReference>
<evidence type="ECO:0000313" key="1">
    <source>
        <dbReference type="EMBL" id="MFC3985357.1"/>
    </source>
</evidence>
<reference evidence="2" key="1">
    <citation type="journal article" date="2019" name="Int. J. Syst. Evol. Microbiol.">
        <title>The Global Catalogue of Microorganisms (GCM) 10K type strain sequencing project: providing services to taxonomists for standard genome sequencing and annotation.</title>
        <authorList>
            <consortium name="The Broad Institute Genomics Platform"/>
            <consortium name="The Broad Institute Genome Sequencing Center for Infectious Disease"/>
            <person name="Wu L."/>
            <person name="Ma J."/>
        </authorList>
    </citation>
    <scope>NUCLEOTIDE SEQUENCE [LARGE SCALE GENOMIC DNA]</scope>
    <source>
        <strain evidence="2">TBRC 7912</strain>
    </source>
</reference>
<proteinExistence type="predicted"/>
<sequence length="448" mass="48145">MNLREHRIPEEMFAELARGGGGTAAVTCLAAAQHSKHVLLVRGVLEAARACGHPEAAATRRAYDLLATIQRAHPGVVNAVVRHPAVGAWARRTIKALESGDPEAAPARLAALAAVAAIRSGTTCDIDVPAVEGVVTLPSLGQAVLSPTVSCVTVQCDPECAEVAAEGVIVRIPADPRQDAPGWRGMRELSAETDGTPINVVIDDIDPYRMPETTNMGERLTQAEARRWQETLHRAWGLLVRHHRTTADEVAAAITVLTPLRPPALGQSSSTSRETFGCVALSTPPDASTLAVTLAHETQHAKLSALLDLVPLTMPDDGSRYYAPWREDPRPVPGLLQGAYAYLGVTDFWRRQRHLETGQARVHADAEFSRWREAASMVARTLIDSGRLTAPGRTFVTEMARRLDGWAGEPVPAGARAIGEERASLHRARWLRNNGRADISPVPPPAGT</sequence>
<dbReference type="RefSeq" id="WP_386195416.1">
    <property type="nucleotide sequence ID" value="NZ_JBHSBC010000045.1"/>
</dbReference>
<accession>A0ABV8FDN0</accession>
<dbReference type="NCBIfam" id="TIGR04267">
    <property type="entry name" value="mod_HExxH"/>
    <property type="match status" value="1"/>
</dbReference>
<protein>
    <submittedName>
        <fullName evidence="1">HEXXH motif domain-containing protein</fullName>
    </submittedName>
</protein>
<evidence type="ECO:0000313" key="2">
    <source>
        <dbReference type="Proteomes" id="UP001595698"/>
    </source>
</evidence>
<comment type="caution">
    <text evidence="1">The sequence shown here is derived from an EMBL/GenBank/DDBJ whole genome shotgun (WGS) entry which is preliminary data.</text>
</comment>
<dbReference type="InterPro" id="IPR026337">
    <property type="entry name" value="AKG_HExxH"/>
</dbReference>
<dbReference type="Proteomes" id="UP001595698">
    <property type="component" value="Unassembled WGS sequence"/>
</dbReference>
<name>A0ABV8FDN0_9ACTN</name>